<dbReference type="InterPro" id="IPR020019">
    <property type="entry name" value="AcTrfase_PglD-like"/>
</dbReference>
<dbReference type="RefSeq" id="WP_066137596.1">
    <property type="nucleotide sequence ID" value="NZ_CBCSGM010000001.1"/>
</dbReference>
<evidence type="ECO:0000313" key="4">
    <source>
        <dbReference type="EMBL" id="SQI56437.1"/>
    </source>
</evidence>
<dbReference type="InterPro" id="IPR011004">
    <property type="entry name" value="Trimer_LpxA-like_sf"/>
</dbReference>
<reference evidence="4 5" key="1">
    <citation type="submission" date="2018-06" db="EMBL/GenBank/DDBJ databases">
        <authorList>
            <consortium name="Pathogen Informatics"/>
            <person name="Doyle S."/>
        </authorList>
    </citation>
    <scope>NUCLEOTIDE SEQUENCE [LARGE SCALE GENOMIC DNA]</scope>
    <source>
        <strain evidence="4 5">NCTC4824</strain>
    </source>
</reference>
<dbReference type="Pfam" id="PF17836">
    <property type="entry name" value="PglD_N"/>
    <property type="match status" value="1"/>
</dbReference>
<dbReference type="KEGG" id="blen:NCTC4824_01833"/>
<proteinExistence type="predicted"/>
<feature type="binding site" evidence="2">
    <location>
        <position position="145"/>
    </location>
    <ligand>
        <name>acetyl-CoA</name>
        <dbReference type="ChEBI" id="CHEBI:57288"/>
    </ligand>
</feature>
<dbReference type="InterPro" id="IPR050179">
    <property type="entry name" value="Trans_hexapeptide_repeat"/>
</dbReference>
<dbReference type="GO" id="GO:0047200">
    <property type="term" value="F:tetrahydrodipicolinate N-acetyltransferase activity"/>
    <property type="evidence" value="ECO:0007669"/>
    <property type="project" value="UniProtKB-EC"/>
</dbReference>
<keyword evidence="4" id="KW-0012">Acyltransferase</keyword>
<feature type="active site" description="Proton acceptor" evidence="1">
    <location>
        <position position="136"/>
    </location>
</feature>
<dbReference type="EC" id="2.3.1.89" evidence="4"/>
<evidence type="ECO:0000256" key="2">
    <source>
        <dbReference type="PIRSR" id="PIRSR620019-2"/>
    </source>
</evidence>
<organism evidence="4 5">
    <name type="scientific">Lederbergia lenta</name>
    <name type="common">Bacillus lentus</name>
    <dbReference type="NCBI Taxonomy" id="1467"/>
    <lineage>
        <taxon>Bacteria</taxon>
        <taxon>Bacillati</taxon>
        <taxon>Bacillota</taxon>
        <taxon>Bacilli</taxon>
        <taxon>Bacillales</taxon>
        <taxon>Bacillaceae</taxon>
        <taxon>Lederbergia</taxon>
    </lineage>
</organism>
<dbReference type="PANTHER" id="PTHR43300">
    <property type="entry name" value="ACETYLTRANSFERASE"/>
    <property type="match status" value="1"/>
</dbReference>
<dbReference type="PANTHER" id="PTHR43300:SF7">
    <property type="entry name" value="UDP-N-ACETYLBACILLOSAMINE N-ACETYLTRANSFERASE"/>
    <property type="match status" value="1"/>
</dbReference>
<gene>
    <name evidence="4" type="primary">yvfD</name>
    <name evidence="4" type="ORF">NCTC4824_01833</name>
</gene>
<feature type="binding site" evidence="2">
    <location>
        <position position="69"/>
    </location>
    <ligand>
        <name>substrate</name>
    </ligand>
</feature>
<dbReference type="Gene3D" id="2.160.10.10">
    <property type="entry name" value="Hexapeptide repeat proteins"/>
    <property type="match status" value="1"/>
</dbReference>
<dbReference type="InterPro" id="IPR001451">
    <property type="entry name" value="Hexapep"/>
</dbReference>
<dbReference type="SUPFAM" id="SSF51161">
    <property type="entry name" value="Trimeric LpxA-like enzymes"/>
    <property type="match status" value="1"/>
</dbReference>
<dbReference type="InterPro" id="IPR041561">
    <property type="entry name" value="PglD_N"/>
</dbReference>
<feature type="site" description="Increases basicity of active site His" evidence="1">
    <location>
        <position position="137"/>
    </location>
</feature>
<dbReference type="STRING" id="1348624.GCA_001591545_00908"/>
<feature type="domain" description="PglD N-terminal" evidence="3">
    <location>
        <begin position="2"/>
        <end position="81"/>
    </location>
</feature>
<dbReference type="AlphaFoldDB" id="A0A2X4VW01"/>
<name>A0A2X4VW01_LEDLE</name>
<dbReference type="Gene3D" id="3.40.50.20">
    <property type="match status" value="1"/>
</dbReference>
<evidence type="ECO:0000313" key="5">
    <source>
        <dbReference type="Proteomes" id="UP000249134"/>
    </source>
</evidence>
<dbReference type="Proteomes" id="UP000249134">
    <property type="component" value="Chromosome 1"/>
</dbReference>
<sequence length="214" mass="22768">MKIAIIGKGGHSKVIQDLISLHSKLKIVAYLDDKYEELSRKEDIFFGPIFAAEIINDMFNEVKFIIAIGNNKLRSLIVNQLKLTNVSYVTLIHPTAIISTSAKIGGGSVVMAHSVINADTQIGEHAIINTASVIEHDNQLGDFVHISPNATLTGGVKIEDGVQVGAGATIIPKMKIGKWSVIGAGATVIHSIPPFCTAVGVPAIVKNNQLIEGV</sequence>
<dbReference type="NCBIfam" id="TIGR03570">
    <property type="entry name" value="NeuD_NnaD"/>
    <property type="match status" value="1"/>
</dbReference>
<dbReference type="Pfam" id="PF00132">
    <property type="entry name" value="Hexapep"/>
    <property type="match status" value="1"/>
</dbReference>
<keyword evidence="4" id="KW-0808">Transferase</keyword>
<protein>
    <submittedName>
        <fullName evidence="4">Polysaccharide biosynthesis acetyltransferase YvfD</fullName>
        <ecNumber evidence="4">2.3.1.89</ecNumber>
    </submittedName>
</protein>
<accession>A0A2X4VW01</accession>
<evidence type="ECO:0000259" key="3">
    <source>
        <dbReference type="Pfam" id="PF17836"/>
    </source>
</evidence>
<keyword evidence="5" id="KW-1185">Reference proteome</keyword>
<dbReference type="EMBL" id="LS483476">
    <property type="protein sequence ID" value="SQI56437.1"/>
    <property type="molecule type" value="Genomic_DNA"/>
</dbReference>
<evidence type="ECO:0000256" key="1">
    <source>
        <dbReference type="PIRSR" id="PIRSR620019-1"/>
    </source>
</evidence>
<dbReference type="CDD" id="cd03360">
    <property type="entry name" value="LbH_AT_putative"/>
    <property type="match status" value="1"/>
</dbReference>